<keyword evidence="1" id="KW-0652">Protein synthesis inhibitor</keyword>
<dbReference type="GO" id="GO:0090729">
    <property type="term" value="F:toxin activity"/>
    <property type="evidence" value="ECO:0007669"/>
    <property type="project" value="UniProtKB-KW"/>
</dbReference>
<feature type="compositionally biased region" description="Pro residues" evidence="2">
    <location>
        <begin position="83"/>
        <end position="114"/>
    </location>
</feature>
<dbReference type="SUPFAM" id="SSF56371">
    <property type="entry name" value="Ribosome inactivating proteins (RIP)"/>
    <property type="match status" value="1"/>
</dbReference>
<feature type="region of interest" description="Disordered" evidence="2">
    <location>
        <begin position="59"/>
        <end position="118"/>
    </location>
</feature>
<evidence type="ECO:0000256" key="3">
    <source>
        <dbReference type="SAM" id="Phobius"/>
    </source>
</evidence>
<evidence type="ECO:0000256" key="1">
    <source>
        <dbReference type="RuleBase" id="RU004915"/>
    </source>
</evidence>
<proteinExistence type="inferred from homology"/>
<keyword evidence="3" id="KW-0472">Membrane</keyword>
<keyword evidence="5" id="KW-1185">Reference proteome</keyword>
<dbReference type="PANTHER" id="PTHR33453">
    <property type="match status" value="1"/>
</dbReference>
<dbReference type="Proteomes" id="UP000823388">
    <property type="component" value="Chromosome 3N"/>
</dbReference>
<dbReference type="InterPro" id="IPR036041">
    <property type="entry name" value="Ribosome-inact_prot_sf"/>
</dbReference>
<comment type="caution">
    <text evidence="4">The sequence shown here is derived from an EMBL/GenBank/DDBJ whole genome shotgun (WGS) entry which is preliminary data.</text>
</comment>
<keyword evidence="1" id="KW-0800">Toxin</keyword>
<dbReference type="InterPro" id="IPR016138">
    <property type="entry name" value="Ribosome_inactivat_prot_sub1"/>
</dbReference>
<comment type="catalytic activity">
    <reaction evidence="1">
        <text>Endohydrolysis of the N-glycosidic bond at one specific adenosine on the 28S rRNA.</text>
        <dbReference type="EC" id="3.2.2.22"/>
    </reaction>
</comment>
<comment type="similarity">
    <text evidence="1">Belongs to the ribosome-inactivating protein family.</text>
</comment>
<reference evidence="4" key="1">
    <citation type="submission" date="2020-05" db="EMBL/GenBank/DDBJ databases">
        <title>WGS assembly of Panicum virgatum.</title>
        <authorList>
            <person name="Lovell J.T."/>
            <person name="Jenkins J."/>
            <person name="Shu S."/>
            <person name="Juenger T.E."/>
            <person name="Schmutz J."/>
        </authorList>
    </citation>
    <scope>NUCLEOTIDE SEQUENCE</scope>
    <source>
        <strain evidence="4">AP13</strain>
    </source>
</reference>
<organism evidence="4 5">
    <name type="scientific">Panicum virgatum</name>
    <name type="common">Blackwell switchgrass</name>
    <dbReference type="NCBI Taxonomy" id="38727"/>
    <lineage>
        <taxon>Eukaryota</taxon>
        <taxon>Viridiplantae</taxon>
        <taxon>Streptophyta</taxon>
        <taxon>Embryophyta</taxon>
        <taxon>Tracheophyta</taxon>
        <taxon>Spermatophyta</taxon>
        <taxon>Magnoliopsida</taxon>
        <taxon>Liliopsida</taxon>
        <taxon>Poales</taxon>
        <taxon>Poaceae</taxon>
        <taxon>PACMAD clade</taxon>
        <taxon>Panicoideae</taxon>
        <taxon>Panicodae</taxon>
        <taxon>Paniceae</taxon>
        <taxon>Panicinae</taxon>
        <taxon>Panicum</taxon>
        <taxon>Panicum sect. Hiantes</taxon>
    </lineage>
</organism>
<gene>
    <name evidence="4" type="ORF">PVAP13_3NG182422</name>
</gene>
<protein>
    <submittedName>
        <fullName evidence="4">Uncharacterized protein</fullName>
    </submittedName>
</protein>
<dbReference type="Pfam" id="PF00161">
    <property type="entry name" value="RIP"/>
    <property type="match status" value="1"/>
</dbReference>
<evidence type="ECO:0000313" key="4">
    <source>
        <dbReference type="EMBL" id="KAG2617615.1"/>
    </source>
</evidence>
<sequence>MAHQLRQYCFDNMRTVVVPTPSCCENVLGTIDHKDRDCLCDVTDEVTMRVYHLRGRHGSDVARVSQIRGPPADGSRGHGEPAAAPPPPPPPPSSPSPPAAPEPPKPPSRSPPEAGPAGLSAGAGTIVAGIVVGAVAGTVFIGAVIGLLVRFIRTPAAAQATVPPSVHVSFNLATDTHDDLYKRVQAVLRRPSKVPYDPSDVKGSHVQGPQRPNFYQAPEQWIKVDVVGEAPADRTTLAIAVDDLYLLGFSNASGDWHILGGGFTGLPGATTLPFRDNYRDLIQGGHRNLYTVPLAKQSAAYAAKKLARYGGGRTRIPVHEVKDAMVRFRAIRGVFSGSNWQQETFITPLQARYVVHWGQLSRLLVEWERSQGSEWGGRGFGQLAQTVSDDIAVRNSLDALAIVDFLIRPEWQHVHPSSITSSSNNHNTEDNEKHKLILRPPSTSETAASCKPTRSSAQCQQVLA</sequence>
<keyword evidence="3" id="KW-0812">Transmembrane</keyword>
<dbReference type="GO" id="GO:0030598">
    <property type="term" value="F:rRNA N-glycosylase activity"/>
    <property type="evidence" value="ECO:0007669"/>
    <property type="project" value="UniProtKB-EC"/>
</dbReference>
<dbReference type="GO" id="GO:0017148">
    <property type="term" value="P:negative regulation of translation"/>
    <property type="evidence" value="ECO:0007669"/>
    <property type="project" value="UniProtKB-KW"/>
</dbReference>
<feature type="compositionally biased region" description="Polar residues" evidence="2">
    <location>
        <begin position="441"/>
        <end position="454"/>
    </location>
</feature>
<feature type="region of interest" description="Disordered" evidence="2">
    <location>
        <begin position="416"/>
        <end position="454"/>
    </location>
</feature>
<keyword evidence="1" id="KW-0611">Plant defense</keyword>
<keyword evidence="3" id="KW-1133">Transmembrane helix</keyword>
<dbReference type="PANTHER" id="PTHR33453:SF46">
    <property type="entry name" value="RRNA N-GLYCOSYLASE"/>
    <property type="match status" value="1"/>
</dbReference>
<dbReference type="InterPro" id="IPR001574">
    <property type="entry name" value="Ribosome_inactivat_prot"/>
</dbReference>
<dbReference type="Gene3D" id="3.40.420.10">
    <property type="entry name" value="Ricin (A subunit), domain 1"/>
    <property type="match status" value="1"/>
</dbReference>
<keyword evidence="1" id="KW-0378">Hydrolase</keyword>
<accession>A0A8T0U745</accession>
<evidence type="ECO:0000313" key="5">
    <source>
        <dbReference type="Proteomes" id="UP000823388"/>
    </source>
</evidence>
<dbReference type="AlphaFoldDB" id="A0A8T0U745"/>
<evidence type="ECO:0000256" key="2">
    <source>
        <dbReference type="SAM" id="MobiDB-lite"/>
    </source>
</evidence>
<dbReference type="GO" id="GO:0006952">
    <property type="term" value="P:defense response"/>
    <property type="evidence" value="ECO:0007669"/>
    <property type="project" value="UniProtKB-KW"/>
</dbReference>
<feature type="transmembrane region" description="Helical" evidence="3">
    <location>
        <begin position="126"/>
        <end position="149"/>
    </location>
</feature>
<dbReference type="EMBL" id="CM029042">
    <property type="protein sequence ID" value="KAG2617615.1"/>
    <property type="molecule type" value="Genomic_DNA"/>
</dbReference>
<name>A0A8T0U745_PANVG</name>
<feature type="compositionally biased region" description="Low complexity" evidence="2">
    <location>
        <begin position="416"/>
        <end position="426"/>
    </location>
</feature>